<gene>
    <name evidence="3" type="ORF">DX927_16335</name>
</gene>
<organism evidence="3 4">
    <name type="scientific">Bacillus swezeyi</name>
    <dbReference type="NCBI Taxonomy" id="1925020"/>
    <lineage>
        <taxon>Bacteria</taxon>
        <taxon>Bacillati</taxon>
        <taxon>Bacillota</taxon>
        <taxon>Bacilli</taxon>
        <taxon>Bacillales</taxon>
        <taxon>Bacillaceae</taxon>
        <taxon>Bacillus</taxon>
    </lineage>
</organism>
<dbReference type="InterPro" id="IPR036390">
    <property type="entry name" value="WH_DNA-bd_sf"/>
</dbReference>
<dbReference type="RefSeq" id="WP_148958703.1">
    <property type="nucleotide sequence ID" value="NZ_QSND01000003.1"/>
</dbReference>
<proteinExistence type="predicted"/>
<sequence>MTKKNQTTYALLGLITAGYRTGYEMKQMIDQSLHHFWKISYGQIYPALNQLTEAGWVTAAPAAQERKPDRKEYQITAEGKKTLQNWLEEPIKEIATEKNEFLLKLFFCKQQKRSVTAVKVKEYQRKLQERYETYQAIEQSIMSCSDHSTDAEYWLFTLDFGKRSTLAGIEWCEATIRRLTSGKDEADGKNDHH</sequence>
<feature type="domain" description="Transcription regulator PadR N-terminal" evidence="1">
    <location>
        <begin position="11"/>
        <end position="84"/>
    </location>
</feature>
<evidence type="ECO:0000259" key="1">
    <source>
        <dbReference type="Pfam" id="PF03551"/>
    </source>
</evidence>
<dbReference type="PANTHER" id="PTHR43252">
    <property type="entry name" value="TRANSCRIPTIONAL REGULATOR YQJI"/>
    <property type="match status" value="1"/>
</dbReference>
<evidence type="ECO:0000313" key="3">
    <source>
        <dbReference type="EMBL" id="KAA6449454.1"/>
    </source>
</evidence>
<dbReference type="InterPro" id="IPR036388">
    <property type="entry name" value="WH-like_DNA-bd_sf"/>
</dbReference>
<dbReference type="Pfam" id="PF10400">
    <property type="entry name" value="Vir_act_alpha_C"/>
    <property type="match status" value="1"/>
</dbReference>
<dbReference type="EMBL" id="QSND01000003">
    <property type="protein sequence ID" value="KAA6449454.1"/>
    <property type="molecule type" value="Genomic_DNA"/>
</dbReference>
<feature type="domain" description="Transcription regulator PadR C-terminal" evidence="2">
    <location>
        <begin position="98"/>
        <end position="179"/>
    </location>
</feature>
<evidence type="ECO:0000313" key="4">
    <source>
        <dbReference type="Proteomes" id="UP000324326"/>
    </source>
</evidence>
<dbReference type="InterPro" id="IPR005149">
    <property type="entry name" value="Tscrpt_reg_PadR_N"/>
</dbReference>
<protein>
    <submittedName>
        <fullName evidence="3">PadR family transcriptional regulator</fullName>
    </submittedName>
</protein>
<dbReference type="Gene3D" id="1.10.10.10">
    <property type="entry name" value="Winged helix-like DNA-binding domain superfamily/Winged helix DNA-binding domain"/>
    <property type="match status" value="1"/>
</dbReference>
<dbReference type="Pfam" id="PF03551">
    <property type="entry name" value="PadR"/>
    <property type="match status" value="1"/>
</dbReference>
<name>A0A5M8RRF2_9BACI</name>
<dbReference type="Proteomes" id="UP000324326">
    <property type="component" value="Unassembled WGS sequence"/>
</dbReference>
<dbReference type="Gene3D" id="6.10.140.190">
    <property type="match status" value="1"/>
</dbReference>
<dbReference type="AlphaFoldDB" id="A0A5M8RRF2"/>
<comment type="caution">
    <text evidence="3">The sequence shown here is derived from an EMBL/GenBank/DDBJ whole genome shotgun (WGS) entry which is preliminary data.</text>
</comment>
<accession>A0A5M8RRF2</accession>
<evidence type="ECO:0000259" key="2">
    <source>
        <dbReference type="Pfam" id="PF10400"/>
    </source>
</evidence>
<dbReference type="SUPFAM" id="SSF46785">
    <property type="entry name" value="Winged helix' DNA-binding domain"/>
    <property type="match status" value="1"/>
</dbReference>
<dbReference type="PANTHER" id="PTHR43252:SF6">
    <property type="entry name" value="NEGATIVE TRANSCRIPTION REGULATOR PADR"/>
    <property type="match status" value="1"/>
</dbReference>
<reference evidence="3 4" key="1">
    <citation type="submission" date="2018-08" db="EMBL/GenBank/DDBJ databases">
        <title>Bacillus phenotypic plasticity.</title>
        <authorList>
            <person name="Hurtado E."/>
        </authorList>
    </citation>
    <scope>NUCLEOTIDE SEQUENCE [LARGE SCALE GENOMIC DNA]</scope>
    <source>
        <strain evidence="3 4">427</strain>
    </source>
</reference>
<dbReference type="InterPro" id="IPR018309">
    <property type="entry name" value="Tscrpt_reg_PadR_C"/>
</dbReference>